<dbReference type="PROSITE" id="PS50404">
    <property type="entry name" value="GST_NTER"/>
    <property type="match status" value="1"/>
</dbReference>
<accession>A0AAP0RA94</accession>
<dbReference type="InterPro" id="IPR045074">
    <property type="entry name" value="GST_C_Tau"/>
</dbReference>
<dbReference type="GO" id="GO:0006749">
    <property type="term" value="P:glutathione metabolic process"/>
    <property type="evidence" value="ECO:0007669"/>
    <property type="project" value="InterPro"/>
</dbReference>
<dbReference type="FunFam" id="3.40.30.10:FF:000014">
    <property type="entry name" value="Tau class glutathione S-transferase"/>
    <property type="match status" value="1"/>
</dbReference>
<dbReference type="SFLD" id="SFLDS00019">
    <property type="entry name" value="Glutathione_Transferase_(cytos"/>
    <property type="match status" value="1"/>
</dbReference>
<comment type="catalytic activity">
    <reaction evidence="3">
        <text>RX + glutathione = an S-substituted glutathione + a halide anion + H(+)</text>
        <dbReference type="Rhea" id="RHEA:16437"/>
        <dbReference type="ChEBI" id="CHEBI:15378"/>
        <dbReference type="ChEBI" id="CHEBI:16042"/>
        <dbReference type="ChEBI" id="CHEBI:17792"/>
        <dbReference type="ChEBI" id="CHEBI:57925"/>
        <dbReference type="ChEBI" id="CHEBI:90779"/>
        <dbReference type="EC" id="2.5.1.18"/>
    </reaction>
</comment>
<dbReference type="FunFam" id="1.20.1050.10:FF:000012">
    <property type="entry name" value="Tau class glutathione S-transferase"/>
    <property type="match status" value="1"/>
</dbReference>
<dbReference type="InterPro" id="IPR045073">
    <property type="entry name" value="Omega/Tau-like"/>
</dbReference>
<sequence length="228" mass="26584">MAEEVKVLRTWSSPFALRIVWALKLKGVEYETILEDLSSKSPLLVQYNPVYKKVPVLVHNGKAMAESLLILEYIDETWKQKYPLLPEDPYERARARFWAKFSDDKVLPSIWDAFTTQGKEQEEAIMPVMENLKLLEEELRGKKFFSGETIGFLDLALGWLANLVSMFEEITGLKMIDEETFPLLVAWIHDFSHVPLIQETWPPRDRMLTKFRAMREPYLAAARNHLPK</sequence>
<dbReference type="PANTHER" id="PTHR11260:SF762">
    <property type="entry name" value="GLUTATHIONE TRANSFERASE"/>
    <property type="match status" value="1"/>
</dbReference>
<protein>
    <recommendedName>
        <fullName evidence="1">glutathione transferase</fullName>
        <ecNumber evidence="1">2.5.1.18</ecNumber>
    </recommendedName>
</protein>
<dbReference type="SUPFAM" id="SSF52833">
    <property type="entry name" value="Thioredoxin-like"/>
    <property type="match status" value="1"/>
</dbReference>
<dbReference type="SUPFAM" id="SSF47616">
    <property type="entry name" value="GST C-terminal domain-like"/>
    <property type="match status" value="1"/>
</dbReference>
<evidence type="ECO:0000256" key="2">
    <source>
        <dbReference type="ARBA" id="ARBA00022679"/>
    </source>
</evidence>
<dbReference type="SFLD" id="SFLDG00358">
    <property type="entry name" value="Main_(cytGST)"/>
    <property type="match status" value="1"/>
</dbReference>
<dbReference type="InterPro" id="IPR036249">
    <property type="entry name" value="Thioredoxin-like_sf"/>
</dbReference>
<feature type="domain" description="GST N-terminal" evidence="5">
    <location>
        <begin position="3"/>
        <end position="82"/>
    </location>
</feature>
<evidence type="ECO:0000256" key="3">
    <source>
        <dbReference type="ARBA" id="ARBA00047960"/>
    </source>
</evidence>
<evidence type="ECO:0000259" key="6">
    <source>
        <dbReference type="PROSITE" id="PS50405"/>
    </source>
</evidence>
<proteinExistence type="inferred from homology"/>
<dbReference type="InterPro" id="IPR004046">
    <property type="entry name" value="GST_C"/>
</dbReference>
<dbReference type="EMBL" id="JBBPBK010000012">
    <property type="protein sequence ID" value="KAK9273750.1"/>
    <property type="molecule type" value="Genomic_DNA"/>
</dbReference>
<dbReference type="CDD" id="cd03185">
    <property type="entry name" value="GST_C_Tau"/>
    <property type="match status" value="1"/>
</dbReference>
<dbReference type="EC" id="2.5.1.18" evidence="1"/>
<dbReference type="InterPro" id="IPR040079">
    <property type="entry name" value="Glutathione_S-Trfase"/>
</dbReference>
<gene>
    <name evidence="7" type="ORF">L1049_018560</name>
</gene>
<keyword evidence="8" id="KW-1185">Reference proteome</keyword>
<dbReference type="Gene3D" id="3.40.30.10">
    <property type="entry name" value="Glutaredoxin"/>
    <property type="match status" value="1"/>
</dbReference>
<dbReference type="Proteomes" id="UP001415857">
    <property type="component" value="Unassembled WGS sequence"/>
</dbReference>
<dbReference type="InterPro" id="IPR004045">
    <property type="entry name" value="Glutathione_S-Trfase_N"/>
</dbReference>
<dbReference type="Pfam" id="PF02798">
    <property type="entry name" value="GST_N"/>
    <property type="match status" value="1"/>
</dbReference>
<evidence type="ECO:0000256" key="4">
    <source>
        <dbReference type="RuleBase" id="RU003494"/>
    </source>
</evidence>
<dbReference type="GO" id="GO:0005737">
    <property type="term" value="C:cytoplasm"/>
    <property type="evidence" value="ECO:0007669"/>
    <property type="project" value="TreeGrafter"/>
</dbReference>
<dbReference type="Pfam" id="PF00043">
    <property type="entry name" value="GST_C"/>
    <property type="match status" value="1"/>
</dbReference>
<dbReference type="SFLD" id="SFLDG01152">
    <property type="entry name" value="Main.3:_Omega-_and_Tau-like"/>
    <property type="match status" value="1"/>
</dbReference>
<comment type="caution">
    <text evidence="7">The sequence shown here is derived from an EMBL/GenBank/DDBJ whole genome shotgun (WGS) entry which is preliminary data.</text>
</comment>
<name>A0AAP0RA94_LIQFO</name>
<dbReference type="AlphaFoldDB" id="A0AAP0RA94"/>
<dbReference type="PROSITE" id="PS50405">
    <property type="entry name" value="GST_CTER"/>
    <property type="match status" value="1"/>
</dbReference>
<comment type="similarity">
    <text evidence="4">Belongs to the GST superfamily.</text>
</comment>
<evidence type="ECO:0000256" key="1">
    <source>
        <dbReference type="ARBA" id="ARBA00012452"/>
    </source>
</evidence>
<evidence type="ECO:0000313" key="8">
    <source>
        <dbReference type="Proteomes" id="UP001415857"/>
    </source>
</evidence>
<evidence type="ECO:0000313" key="7">
    <source>
        <dbReference type="EMBL" id="KAK9273750.1"/>
    </source>
</evidence>
<feature type="domain" description="GST C-terminal" evidence="6">
    <location>
        <begin position="88"/>
        <end position="211"/>
    </location>
</feature>
<dbReference type="CDD" id="cd03058">
    <property type="entry name" value="GST_N_Tau"/>
    <property type="match status" value="1"/>
</dbReference>
<dbReference type="PANTHER" id="PTHR11260">
    <property type="entry name" value="GLUTATHIONE S-TRANSFERASE, GST, SUPERFAMILY, GST DOMAIN CONTAINING"/>
    <property type="match status" value="1"/>
</dbReference>
<dbReference type="Gene3D" id="1.20.1050.10">
    <property type="match status" value="1"/>
</dbReference>
<organism evidence="7 8">
    <name type="scientific">Liquidambar formosana</name>
    <name type="common">Formosan gum</name>
    <dbReference type="NCBI Taxonomy" id="63359"/>
    <lineage>
        <taxon>Eukaryota</taxon>
        <taxon>Viridiplantae</taxon>
        <taxon>Streptophyta</taxon>
        <taxon>Embryophyta</taxon>
        <taxon>Tracheophyta</taxon>
        <taxon>Spermatophyta</taxon>
        <taxon>Magnoliopsida</taxon>
        <taxon>eudicotyledons</taxon>
        <taxon>Gunneridae</taxon>
        <taxon>Pentapetalae</taxon>
        <taxon>Saxifragales</taxon>
        <taxon>Altingiaceae</taxon>
        <taxon>Liquidambar</taxon>
    </lineage>
</organism>
<reference evidence="7 8" key="1">
    <citation type="journal article" date="2024" name="Plant J.">
        <title>Genome sequences and population genomics reveal climatic adaptation and genomic divergence between two closely related sweetgum species.</title>
        <authorList>
            <person name="Xu W.Q."/>
            <person name="Ren C.Q."/>
            <person name="Zhang X.Y."/>
            <person name="Comes H.P."/>
            <person name="Liu X.H."/>
            <person name="Li Y.G."/>
            <person name="Kettle C.J."/>
            <person name="Jalonen R."/>
            <person name="Gaisberger H."/>
            <person name="Ma Y.Z."/>
            <person name="Qiu Y.X."/>
        </authorList>
    </citation>
    <scope>NUCLEOTIDE SEQUENCE [LARGE SCALE GENOMIC DNA]</scope>
    <source>
        <strain evidence="7">Hangzhou</strain>
    </source>
</reference>
<dbReference type="InterPro" id="IPR010987">
    <property type="entry name" value="Glutathione-S-Trfase_C-like"/>
</dbReference>
<dbReference type="GO" id="GO:0004364">
    <property type="term" value="F:glutathione transferase activity"/>
    <property type="evidence" value="ECO:0007669"/>
    <property type="project" value="UniProtKB-EC"/>
</dbReference>
<evidence type="ECO:0000259" key="5">
    <source>
        <dbReference type="PROSITE" id="PS50404"/>
    </source>
</evidence>
<keyword evidence="2" id="KW-0808">Transferase</keyword>
<dbReference type="InterPro" id="IPR036282">
    <property type="entry name" value="Glutathione-S-Trfase_C_sf"/>
</dbReference>